<dbReference type="SUPFAM" id="SSF52425">
    <property type="entry name" value="Cryptochrome/photolyase, N-terminal domain"/>
    <property type="match status" value="1"/>
</dbReference>
<keyword evidence="5 6" id="KW-0157">Chromophore</keyword>
<feature type="domain" description="Photolyase/cryptochrome alpha/beta" evidence="7">
    <location>
        <begin position="3"/>
        <end position="132"/>
    </location>
</feature>
<dbReference type="SUPFAM" id="SSF48173">
    <property type="entry name" value="Cryptochrome/photolyase FAD-binding domain"/>
    <property type="match status" value="1"/>
</dbReference>
<dbReference type="GO" id="GO:0003904">
    <property type="term" value="F:deoxyribodipyrimidine photo-lyase activity"/>
    <property type="evidence" value="ECO:0007669"/>
    <property type="project" value="UniProtKB-EC"/>
</dbReference>
<keyword evidence="8" id="KW-0456">Lyase</keyword>
<dbReference type="PROSITE" id="PS00691">
    <property type="entry name" value="DNA_PHOTOLYASES_1_2"/>
    <property type="match status" value="1"/>
</dbReference>
<comment type="cofactor">
    <cofactor evidence="2">
        <name>FAD</name>
        <dbReference type="ChEBI" id="CHEBI:57692"/>
    </cofactor>
</comment>
<protein>
    <submittedName>
        <fullName evidence="8">Deoxyribodipyrimidine photo-lyase</fullName>
        <ecNumber evidence="8">4.1.99.3</ecNumber>
    </submittedName>
</protein>
<dbReference type="PROSITE" id="PS00394">
    <property type="entry name" value="DNA_PHOTOLYASES_1_1"/>
    <property type="match status" value="1"/>
</dbReference>
<dbReference type="PRINTS" id="PR00147">
    <property type="entry name" value="DNAPHOTLYASE"/>
</dbReference>
<reference evidence="8 9" key="1">
    <citation type="submission" date="2024-05" db="EMBL/GenBank/DDBJ databases">
        <authorList>
            <person name="Jiang F."/>
        </authorList>
    </citation>
    <scope>NUCLEOTIDE SEQUENCE [LARGE SCALE GENOMIC DNA]</scope>
    <source>
        <strain evidence="8 9">LZ166</strain>
    </source>
</reference>
<evidence type="ECO:0000256" key="4">
    <source>
        <dbReference type="ARBA" id="ARBA00022827"/>
    </source>
</evidence>
<evidence type="ECO:0000256" key="1">
    <source>
        <dbReference type="ARBA" id="ARBA00001932"/>
    </source>
</evidence>
<evidence type="ECO:0000256" key="6">
    <source>
        <dbReference type="RuleBase" id="RU004182"/>
    </source>
</evidence>
<dbReference type="PANTHER" id="PTHR11455:SF9">
    <property type="entry name" value="CRYPTOCHROME CIRCADIAN CLOCK 5 ISOFORM X1"/>
    <property type="match status" value="1"/>
</dbReference>
<keyword evidence="3 6" id="KW-0285">Flavoprotein</keyword>
<keyword evidence="4 6" id="KW-0274">FAD</keyword>
<sequence>MVSPVIVLLRRDLRIRDNGALAAAADTGRPVLPIFILDEENDGVRPIGAASRWWLHHSLHGLQKALKKVGAELVLKRGRTADVVAEAIDASGADTVFWNRRYDPAEAAVDAALKTGVRERDIVARSFDGALTHEPSLLKTGSGGFYKVYTPFWKALESGVEPRDPIDPPSSIQGLKGSLDGLTLDELGLLPAKPDWSAGLRECWTPGEDGAHRRLHDFIEESLPDYERSRDIPGKAGTSGLSPHLTFGEITPFQILAALHKSHGAGAAKFRKELAWREFSYHLLFHNPHLRDRAFRPEYDDFEWRRDGKALKAWQRGLTGYPIVDAGMRELWRTGWMHNRVRMIAASFLIKDLLIDWRDGERWFWDTLVDADPANNPASWQWVAGSGADAAPYFRIFNPVLQGERFDPDGDYVRRWVPELAKLPDRFLHKPWEAPPALLAESGVTLGETYPAPIVDHHAARDRAMKAYRAVRSDETPQSQARKRKAS</sequence>
<dbReference type="Pfam" id="PF03441">
    <property type="entry name" value="FAD_binding_7"/>
    <property type="match status" value="1"/>
</dbReference>
<comment type="similarity">
    <text evidence="6">Belongs to the DNA photolyase family.</text>
</comment>
<dbReference type="InterPro" id="IPR005101">
    <property type="entry name" value="Cryptochr/Photolyase_FAD-bd"/>
</dbReference>
<dbReference type="InterPro" id="IPR018394">
    <property type="entry name" value="DNA_photolyase_1_CS_C"/>
</dbReference>
<dbReference type="EC" id="4.1.99.3" evidence="8"/>
<comment type="cofactor">
    <cofactor evidence="1">
        <name>(6R)-5,10-methylene-5,6,7,8-tetrahydrofolate</name>
        <dbReference type="ChEBI" id="CHEBI:15636"/>
    </cofactor>
</comment>
<dbReference type="InterPro" id="IPR006050">
    <property type="entry name" value="DNA_photolyase_N"/>
</dbReference>
<evidence type="ECO:0000256" key="3">
    <source>
        <dbReference type="ARBA" id="ARBA00022630"/>
    </source>
</evidence>
<comment type="caution">
    <text evidence="8">The sequence shown here is derived from an EMBL/GenBank/DDBJ whole genome shotgun (WGS) entry which is preliminary data.</text>
</comment>
<evidence type="ECO:0000259" key="7">
    <source>
        <dbReference type="PROSITE" id="PS51645"/>
    </source>
</evidence>
<dbReference type="InterPro" id="IPR002081">
    <property type="entry name" value="Cryptochrome/DNA_photolyase_1"/>
</dbReference>
<keyword evidence="9" id="KW-1185">Reference proteome</keyword>
<dbReference type="InterPro" id="IPR014729">
    <property type="entry name" value="Rossmann-like_a/b/a_fold"/>
</dbReference>
<dbReference type="Gene3D" id="1.25.40.80">
    <property type="match status" value="1"/>
</dbReference>
<evidence type="ECO:0000313" key="8">
    <source>
        <dbReference type="EMBL" id="MEX0407811.1"/>
    </source>
</evidence>
<evidence type="ECO:0000313" key="9">
    <source>
        <dbReference type="Proteomes" id="UP001556692"/>
    </source>
</evidence>
<gene>
    <name evidence="8" type="ORF">ABGN05_19295</name>
</gene>
<dbReference type="EMBL" id="JBDPGJ010000004">
    <property type="protein sequence ID" value="MEX0407811.1"/>
    <property type="molecule type" value="Genomic_DNA"/>
</dbReference>
<dbReference type="Proteomes" id="UP001556692">
    <property type="component" value="Unassembled WGS sequence"/>
</dbReference>
<dbReference type="Gene3D" id="1.10.579.10">
    <property type="entry name" value="DNA Cyclobutane Dipyrimidine Photolyase, subunit A, domain 3"/>
    <property type="match status" value="1"/>
</dbReference>
<dbReference type="InterPro" id="IPR036155">
    <property type="entry name" value="Crypto/Photolyase_N_sf"/>
</dbReference>
<evidence type="ECO:0000256" key="5">
    <source>
        <dbReference type="ARBA" id="ARBA00022991"/>
    </source>
</evidence>
<name>A0ABV3SMU7_9HYPH</name>
<dbReference type="Gene3D" id="3.40.50.620">
    <property type="entry name" value="HUPs"/>
    <property type="match status" value="1"/>
</dbReference>
<dbReference type="InterPro" id="IPR036134">
    <property type="entry name" value="Crypto/Photolyase_FAD-like_sf"/>
</dbReference>
<organism evidence="8 9">
    <name type="scientific">Aquibium pacificus</name>
    <dbReference type="NCBI Taxonomy" id="3153579"/>
    <lineage>
        <taxon>Bacteria</taxon>
        <taxon>Pseudomonadati</taxon>
        <taxon>Pseudomonadota</taxon>
        <taxon>Alphaproteobacteria</taxon>
        <taxon>Hyphomicrobiales</taxon>
        <taxon>Phyllobacteriaceae</taxon>
        <taxon>Aquibium</taxon>
    </lineage>
</organism>
<dbReference type="Pfam" id="PF00875">
    <property type="entry name" value="DNA_photolyase"/>
    <property type="match status" value="1"/>
</dbReference>
<evidence type="ECO:0000256" key="2">
    <source>
        <dbReference type="ARBA" id="ARBA00001974"/>
    </source>
</evidence>
<dbReference type="PROSITE" id="PS51645">
    <property type="entry name" value="PHR_CRY_ALPHA_BETA"/>
    <property type="match status" value="1"/>
</dbReference>
<dbReference type="PANTHER" id="PTHR11455">
    <property type="entry name" value="CRYPTOCHROME"/>
    <property type="match status" value="1"/>
</dbReference>
<accession>A0ABV3SMU7</accession>
<dbReference type="RefSeq" id="WP_367955677.1">
    <property type="nucleotide sequence ID" value="NZ_JBDPGJ010000004.1"/>
</dbReference>
<proteinExistence type="inferred from homology"/>